<keyword evidence="3" id="KW-1185">Reference proteome</keyword>
<gene>
    <name evidence="2" type="ORF">SVUK_LOCUS11705</name>
</gene>
<dbReference type="EMBL" id="UYYB01097539">
    <property type="protein sequence ID" value="VDM76707.1"/>
    <property type="molecule type" value="Genomic_DNA"/>
</dbReference>
<protein>
    <recommendedName>
        <fullName evidence="4">Aldehyde dehydrogenase domain-containing protein</fullName>
    </recommendedName>
</protein>
<reference evidence="2 3" key="1">
    <citation type="submission" date="2018-11" db="EMBL/GenBank/DDBJ databases">
        <authorList>
            <consortium name="Pathogen Informatics"/>
        </authorList>
    </citation>
    <scope>NUCLEOTIDE SEQUENCE [LARGE SCALE GENOMIC DNA]</scope>
</reference>
<dbReference type="InterPro" id="IPR016162">
    <property type="entry name" value="Ald_DH_N"/>
</dbReference>
<keyword evidence="1" id="KW-1133">Transmembrane helix</keyword>
<organism evidence="2 3">
    <name type="scientific">Strongylus vulgaris</name>
    <name type="common">Blood worm</name>
    <dbReference type="NCBI Taxonomy" id="40348"/>
    <lineage>
        <taxon>Eukaryota</taxon>
        <taxon>Metazoa</taxon>
        <taxon>Ecdysozoa</taxon>
        <taxon>Nematoda</taxon>
        <taxon>Chromadorea</taxon>
        <taxon>Rhabditida</taxon>
        <taxon>Rhabditina</taxon>
        <taxon>Rhabditomorpha</taxon>
        <taxon>Strongyloidea</taxon>
        <taxon>Strongylidae</taxon>
        <taxon>Strongylus</taxon>
    </lineage>
</organism>
<dbReference type="GO" id="GO:0016491">
    <property type="term" value="F:oxidoreductase activity"/>
    <property type="evidence" value="ECO:0007669"/>
    <property type="project" value="InterPro"/>
</dbReference>
<dbReference type="SUPFAM" id="SSF53720">
    <property type="entry name" value="ALDH-like"/>
    <property type="match status" value="1"/>
</dbReference>
<dbReference type="Gene3D" id="3.40.605.10">
    <property type="entry name" value="Aldehyde Dehydrogenase, Chain A, domain 1"/>
    <property type="match status" value="1"/>
</dbReference>
<dbReference type="InterPro" id="IPR016161">
    <property type="entry name" value="Ald_DH/histidinol_DH"/>
</dbReference>
<sequence>MYKYSGISSRAPGMLSRATSTFPRRFGSTFTSPLLPKGALAYINGISSRALGMLSRATSIFPSRFGSTFTSPLLPKGALAYINGHWVESQTRNTFDVTNPYSGDVLYKTVNCDVPEAKKVSSVYSVFRPAANIASTLLSLFLSFVLLFESFVISCGLKAFSGKRNEYQR</sequence>
<feature type="transmembrane region" description="Helical" evidence="1">
    <location>
        <begin position="137"/>
        <end position="160"/>
    </location>
</feature>
<accession>A0A3P7JKI5</accession>
<evidence type="ECO:0000313" key="2">
    <source>
        <dbReference type="EMBL" id="VDM76707.1"/>
    </source>
</evidence>
<dbReference type="Proteomes" id="UP000270094">
    <property type="component" value="Unassembled WGS sequence"/>
</dbReference>
<keyword evidence="1" id="KW-0472">Membrane</keyword>
<keyword evidence="1" id="KW-0812">Transmembrane</keyword>
<evidence type="ECO:0000256" key="1">
    <source>
        <dbReference type="SAM" id="Phobius"/>
    </source>
</evidence>
<evidence type="ECO:0000313" key="3">
    <source>
        <dbReference type="Proteomes" id="UP000270094"/>
    </source>
</evidence>
<evidence type="ECO:0008006" key="4">
    <source>
        <dbReference type="Google" id="ProtNLM"/>
    </source>
</evidence>
<dbReference type="AlphaFoldDB" id="A0A3P7JKI5"/>
<dbReference type="OrthoDB" id="310895at2759"/>
<name>A0A3P7JKI5_STRVU</name>
<proteinExistence type="predicted"/>